<dbReference type="RefSeq" id="WP_174767451.1">
    <property type="nucleotide sequence ID" value="NZ_CABWJV010000001.1"/>
</dbReference>
<evidence type="ECO:0000313" key="2">
    <source>
        <dbReference type="Proteomes" id="UP000494211"/>
    </source>
</evidence>
<gene>
    <name evidence="1" type="ORF">BIFLH658_00151</name>
</gene>
<sequence length="57" mass="6223">MSYQIIMGETSQTFEDIGDAAERARSLSLEFGGSSVKVYDAETGLVAFTAQTTRKEK</sequence>
<protein>
    <recommendedName>
        <fullName evidence="3">DUF2188 domain-containing protein</fullName>
    </recommendedName>
</protein>
<proteinExistence type="predicted"/>
<reference evidence="1 2" key="1">
    <citation type="submission" date="2019-10" db="EMBL/GenBank/DDBJ databases">
        <authorList>
            <consortium name="Melissa Lawson"/>
            <person name="O'neill I."/>
        </authorList>
    </citation>
    <scope>NUCLEOTIDE SEQUENCE [LARGE SCALE GENOMIC DNA]</scope>
    <source>
        <strain evidence="1">LH_658</strain>
    </source>
</reference>
<accession>A0ABY6Y8D3</accession>
<evidence type="ECO:0000313" key="1">
    <source>
        <dbReference type="EMBL" id="VWQ11898.1"/>
    </source>
</evidence>
<name>A0ABY6Y8D3_BIFPS</name>
<dbReference type="EMBL" id="CABWJV010000001">
    <property type="protein sequence ID" value="VWQ11898.1"/>
    <property type="molecule type" value="Genomic_DNA"/>
</dbReference>
<organism evidence="1 2">
    <name type="scientific">Bifidobacterium pseudocatenulatum</name>
    <dbReference type="NCBI Taxonomy" id="28026"/>
    <lineage>
        <taxon>Bacteria</taxon>
        <taxon>Bacillati</taxon>
        <taxon>Actinomycetota</taxon>
        <taxon>Actinomycetes</taxon>
        <taxon>Bifidobacteriales</taxon>
        <taxon>Bifidobacteriaceae</taxon>
        <taxon>Bifidobacterium</taxon>
    </lineage>
</organism>
<evidence type="ECO:0008006" key="3">
    <source>
        <dbReference type="Google" id="ProtNLM"/>
    </source>
</evidence>
<dbReference type="Proteomes" id="UP000494211">
    <property type="component" value="Unassembled WGS sequence"/>
</dbReference>
<keyword evidence="2" id="KW-1185">Reference proteome</keyword>
<comment type="caution">
    <text evidence="1">The sequence shown here is derived from an EMBL/GenBank/DDBJ whole genome shotgun (WGS) entry which is preliminary data.</text>
</comment>